<dbReference type="SUPFAM" id="SSF57424">
    <property type="entry name" value="LDL receptor-like module"/>
    <property type="match status" value="2"/>
</dbReference>
<dbReference type="Pfam" id="PF13015">
    <property type="entry name" value="PRKCSH_1"/>
    <property type="match status" value="1"/>
</dbReference>
<dbReference type="SUPFAM" id="SSF50911">
    <property type="entry name" value="Mannose 6-phosphate receptor domain"/>
    <property type="match status" value="1"/>
</dbReference>
<dbReference type="EnsemblMetazoa" id="G4496.3">
    <property type="protein sequence ID" value="G4496.3:cds"/>
    <property type="gene ID" value="G4496"/>
</dbReference>
<reference evidence="6" key="1">
    <citation type="submission" date="2022-08" db="UniProtKB">
        <authorList>
            <consortium name="EnsemblMetazoa"/>
        </authorList>
    </citation>
    <scope>IDENTIFICATION</scope>
    <source>
        <strain evidence="6">05x7-T-G4-1.051#20</strain>
    </source>
</reference>
<feature type="domain" description="MRH" evidence="5">
    <location>
        <begin position="247"/>
        <end position="346"/>
    </location>
</feature>
<dbReference type="OMA" id="AHYTVCP"/>
<sequence>MQKIWKRPRVLVLIVIAAVIFLTFQFFSLEALFHTQNKAVQVSHLNNEDRVLENVIENFNDEDSVPIELEKSNNNKVDKPIGVHDDDAHLYKAVHVKKKEMFRCLETKKLIPFSWLNDNYCDCEDSSDEPGTAACPRGRFYCTSQLPNQKAVSLPSSRVNDGICDCCDGSDEWSGEAPPQWMRHKGKNLVQQAPCQNHCNAIAKLSKENEQIRKMGQRLKKVYLQAAQTIRDKERYGPNGVFYKLSQKCFLYKSSPYEYNICPFHSVKQEHFPSERWFLGRKAVWKQKSHGQFLLQMLEGDAANCPIGKSRQSMILFLCGINDRVVDLREDEKCEYIIKFATPAAC</sequence>
<dbReference type="PRINTS" id="PR00261">
    <property type="entry name" value="LDLRECEPTOR"/>
</dbReference>
<evidence type="ECO:0000313" key="6">
    <source>
        <dbReference type="EnsemblMetazoa" id="G4496.3:cds"/>
    </source>
</evidence>
<keyword evidence="2" id="KW-0732">Signal</keyword>
<keyword evidence="4" id="KW-1015">Disulfide bond</keyword>
<dbReference type="InterPro" id="IPR028146">
    <property type="entry name" value="PRKCSH_N"/>
</dbReference>
<dbReference type="InterPro" id="IPR036607">
    <property type="entry name" value="PRKCSH"/>
</dbReference>
<protein>
    <recommendedName>
        <fullName evidence="1">Glucosidase 2 subunit beta</fullName>
    </recommendedName>
</protein>
<organism evidence="6 7">
    <name type="scientific">Magallana gigas</name>
    <name type="common">Pacific oyster</name>
    <name type="synonym">Crassostrea gigas</name>
    <dbReference type="NCBI Taxonomy" id="29159"/>
    <lineage>
        <taxon>Eukaryota</taxon>
        <taxon>Metazoa</taxon>
        <taxon>Spiralia</taxon>
        <taxon>Lophotrochozoa</taxon>
        <taxon>Mollusca</taxon>
        <taxon>Bivalvia</taxon>
        <taxon>Autobranchia</taxon>
        <taxon>Pteriomorphia</taxon>
        <taxon>Ostreida</taxon>
        <taxon>Ostreoidea</taxon>
        <taxon>Ostreidae</taxon>
        <taxon>Magallana</taxon>
    </lineage>
</organism>
<dbReference type="InterPro" id="IPR002172">
    <property type="entry name" value="LDrepeatLR_classA_rpt"/>
</dbReference>
<dbReference type="InterPro" id="IPR009011">
    <property type="entry name" value="Man6P_isomerase_rcpt-bd_dom_sf"/>
</dbReference>
<keyword evidence="7" id="KW-1185">Reference proteome</keyword>
<dbReference type="PANTHER" id="PTHR12630">
    <property type="entry name" value="N-LINKED OLIGOSACCHARIDE PROCESSING"/>
    <property type="match status" value="1"/>
</dbReference>
<dbReference type="Gene3D" id="2.70.130.10">
    <property type="entry name" value="Mannose-6-phosphate receptor binding domain"/>
    <property type="match status" value="1"/>
</dbReference>
<accession>A0A8W8MYE9</accession>
<evidence type="ECO:0000256" key="3">
    <source>
        <dbReference type="ARBA" id="ARBA00022824"/>
    </source>
</evidence>
<dbReference type="PROSITE" id="PS51914">
    <property type="entry name" value="MRH"/>
    <property type="match status" value="1"/>
</dbReference>
<dbReference type="Pfam" id="PF12999">
    <property type="entry name" value="PRKCSH-like"/>
    <property type="match status" value="1"/>
</dbReference>
<evidence type="ECO:0000313" key="7">
    <source>
        <dbReference type="Proteomes" id="UP000005408"/>
    </source>
</evidence>
<name>A0A8W8MYE9_MAGGI</name>
<keyword evidence="3" id="KW-0256">Endoplasmic reticulum</keyword>
<dbReference type="PANTHER" id="PTHR12630:SF1">
    <property type="entry name" value="GLUCOSIDASE 2 SUBUNIT BETA"/>
    <property type="match status" value="1"/>
</dbReference>
<dbReference type="Proteomes" id="UP000005408">
    <property type="component" value="Unassembled WGS sequence"/>
</dbReference>
<dbReference type="GO" id="GO:0006491">
    <property type="term" value="P:N-glycan processing"/>
    <property type="evidence" value="ECO:0007669"/>
    <property type="project" value="TreeGrafter"/>
</dbReference>
<dbReference type="Gene3D" id="4.10.400.10">
    <property type="entry name" value="Low-density Lipoprotein Receptor"/>
    <property type="match status" value="2"/>
</dbReference>
<dbReference type="AlphaFoldDB" id="A0A8W8MYE9"/>
<evidence type="ECO:0000256" key="2">
    <source>
        <dbReference type="ARBA" id="ARBA00022729"/>
    </source>
</evidence>
<evidence type="ECO:0000259" key="5">
    <source>
        <dbReference type="PROSITE" id="PS51914"/>
    </source>
</evidence>
<dbReference type="GO" id="GO:0017177">
    <property type="term" value="C:glucosidase II complex"/>
    <property type="evidence" value="ECO:0007669"/>
    <property type="project" value="TreeGrafter"/>
</dbReference>
<dbReference type="InterPro" id="IPR044865">
    <property type="entry name" value="MRH_dom"/>
</dbReference>
<dbReference type="InterPro" id="IPR036055">
    <property type="entry name" value="LDL_receptor-like_sf"/>
</dbReference>
<dbReference type="EnsemblMetazoa" id="G4496.1">
    <property type="protein sequence ID" value="G4496.1:cds"/>
    <property type="gene ID" value="G4496"/>
</dbReference>
<evidence type="ECO:0000256" key="1">
    <source>
        <dbReference type="ARBA" id="ARBA00022387"/>
    </source>
</evidence>
<evidence type="ECO:0000256" key="4">
    <source>
        <dbReference type="ARBA" id="ARBA00023157"/>
    </source>
</evidence>
<dbReference type="InterPro" id="IPR039794">
    <property type="entry name" value="Gtb1-like"/>
</dbReference>
<proteinExistence type="predicted"/>